<dbReference type="eggNOG" id="ENOG502S486">
    <property type="taxonomic scope" value="Eukaryota"/>
</dbReference>
<dbReference type="Proteomes" id="UP000013827">
    <property type="component" value="Unassembled WGS sequence"/>
</dbReference>
<dbReference type="GeneID" id="17284846"/>
<reference evidence="2" key="1">
    <citation type="journal article" date="2013" name="Nature">
        <title>Pan genome of the phytoplankton Emiliania underpins its global distribution.</title>
        <authorList>
            <person name="Read B.A."/>
            <person name="Kegel J."/>
            <person name="Klute M.J."/>
            <person name="Kuo A."/>
            <person name="Lefebvre S.C."/>
            <person name="Maumus F."/>
            <person name="Mayer C."/>
            <person name="Miller J."/>
            <person name="Monier A."/>
            <person name="Salamov A."/>
            <person name="Young J."/>
            <person name="Aguilar M."/>
            <person name="Claverie J.M."/>
            <person name="Frickenhaus S."/>
            <person name="Gonzalez K."/>
            <person name="Herman E.K."/>
            <person name="Lin Y.C."/>
            <person name="Napier J."/>
            <person name="Ogata H."/>
            <person name="Sarno A.F."/>
            <person name="Shmutz J."/>
            <person name="Schroeder D."/>
            <person name="de Vargas C."/>
            <person name="Verret F."/>
            <person name="von Dassow P."/>
            <person name="Valentin K."/>
            <person name="Van de Peer Y."/>
            <person name="Wheeler G."/>
            <person name="Dacks J.B."/>
            <person name="Delwiche C.F."/>
            <person name="Dyhrman S.T."/>
            <person name="Glockner G."/>
            <person name="John U."/>
            <person name="Richards T."/>
            <person name="Worden A.Z."/>
            <person name="Zhang X."/>
            <person name="Grigoriev I.V."/>
            <person name="Allen A.E."/>
            <person name="Bidle K."/>
            <person name="Borodovsky M."/>
            <person name="Bowler C."/>
            <person name="Brownlee C."/>
            <person name="Cock J.M."/>
            <person name="Elias M."/>
            <person name="Gladyshev V.N."/>
            <person name="Groth M."/>
            <person name="Guda C."/>
            <person name="Hadaegh A."/>
            <person name="Iglesias-Rodriguez M.D."/>
            <person name="Jenkins J."/>
            <person name="Jones B.M."/>
            <person name="Lawson T."/>
            <person name="Leese F."/>
            <person name="Lindquist E."/>
            <person name="Lobanov A."/>
            <person name="Lomsadze A."/>
            <person name="Malik S.B."/>
            <person name="Marsh M.E."/>
            <person name="Mackinder L."/>
            <person name="Mock T."/>
            <person name="Mueller-Roeber B."/>
            <person name="Pagarete A."/>
            <person name="Parker M."/>
            <person name="Probert I."/>
            <person name="Quesneville H."/>
            <person name="Raines C."/>
            <person name="Rensing S.A."/>
            <person name="Riano-Pachon D.M."/>
            <person name="Richier S."/>
            <person name="Rokitta S."/>
            <person name="Shiraiwa Y."/>
            <person name="Soanes D.M."/>
            <person name="van der Giezen M."/>
            <person name="Wahlund T.M."/>
            <person name="Williams B."/>
            <person name="Wilson W."/>
            <person name="Wolfe G."/>
            <person name="Wurch L.L."/>
        </authorList>
    </citation>
    <scope>NUCLEOTIDE SEQUENCE</scope>
</reference>
<dbReference type="KEGG" id="ehx:EMIHUDRAFT_246476"/>
<dbReference type="KEGG" id="ehx:EMIHUDRAFT_200099"/>
<dbReference type="AlphaFoldDB" id="A0A0D3IRW0"/>
<dbReference type="HOGENOM" id="CLU_147699_0_0_1"/>
<dbReference type="PaxDb" id="2903-EOD13995"/>
<dbReference type="GeneID" id="17260148"/>
<evidence type="ECO:0000313" key="2">
    <source>
        <dbReference type="Proteomes" id="UP000013827"/>
    </source>
</evidence>
<dbReference type="RefSeq" id="XP_005766424.1">
    <property type="nucleotide sequence ID" value="XM_005766367.1"/>
</dbReference>
<dbReference type="EnsemblProtists" id="EOD13995">
    <property type="protein sequence ID" value="EOD13995"/>
    <property type="gene ID" value="EMIHUDRAFT_246476"/>
</dbReference>
<keyword evidence="2" id="KW-1185">Reference proteome</keyword>
<dbReference type="RefSeq" id="XP_005792004.1">
    <property type="nucleotide sequence ID" value="XM_005791947.1"/>
</dbReference>
<dbReference type="OMA" id="ANGAMSF"/>
<organism evidence="1 2">
    <name type="scientific">Emiliania huxleyi (strain CCMP1516)</name>
    <dbReference type="NCBI Taxonomy" id="280463"/>
    <lineage>
        <taxon>Eukaryota</taxon>
        <taxon>Haptista</taxon>
        <taxon>Haptophyta</taxon>
        <taxon>Prymnesiophyceae</taxon>
        <taxon>Isochrysidales</taxon>
        <taxon>Noelaerhabdaceae</taxon>
        <taxon>Emiliania</taxon>
    </lineage>
</organism>
<reference evidence="1" key="2">
    <citation type="submission" date="2024-10" db="UniProtKB">
        <authorList>
            <consortium name="EnsemblProtists"/>
        </authorList>
    </citation>
    <scope>IDENTIFICATION</scope>
</reference>
<protein>
    <submittedName>
        <fullName evidence="1">Uncharacterized protein</fullName>
    </submittedName>
</protein>
<accession>A0A0D3IRW0</accession>
<sequence>MLLLSSLSHAFSISSAGRPSARSSPMMAEMANGKMEFDNVAREWRCKWQDDGGGKASSATLVAIADVVDEFLPQLKALDGAVVNRAVCGGCLDFKLCTTVPLATFGPWEEAGHPPEADFLAKLEAIPGVSMVETQTMTNQVL</sequence>
<evidence type="ECO:0000313" key="1">
    <source>
        <dbReference type="EnsemblProtists" id="EOD13995"/>
    </source>
</evidence>
<name>A0A0D3IRW0_EMIH1</name>
<dbReference type="EnsemblProtists" id="EOD39575">
    <property type="protein sequence ID" value="EOD39575"/>
    <property type="gene ID" value="EMIHUDRAFT_200099"/>
</dbReference>
<proteinExistence type="predicted"/>